<keyword evidence="7 10" id="KW-0406">Ion transport</keyword>
<evidence type="ECO:0000313" key="11">
    <source>
        <dbReference type="EMBL" id="MDV2475529.1"/>
    </source>
</evidence>
<protein>
    <recommendedName>
        <fullName evidence="10">Cobalt transport protein CbiN</fullName>
    </recommendedName>
    <alternativeName>
        <fullName evidence="10">Energy-coupling factor transporter probable substrate-capture protein CbiN</fullName>
        <shortName evidence="10">ECF transporter S component CbiN</shortName>
    </alternativeName>
</protein>
<comment type="caution">
    <text evidence="11">The sequence shown here is derived from an EMBL/GenBank/DDBJ whole genome shotgun (WGS) entry which is preliminary data.</text>
</comment>
<evidence type="ECO:0000256" key="10">
    <source>
        <dbReference type="HAMAP-Rule" id="MF_00330"/>
    </source>
</evidence>
<keyword evidence="3 10" id="KW-1003">Cell membrane</keyword>
<keyword evidence="2 10" id="KW-0813">Transport</keyword>
<keyword evidence="5 10" id="KW-0812">Transmembrane</keyword>
<comment type="function">
    <text evidence="10">Part of the energy-coupling factor (ECF) transporter complex CbiMNOQ involved in cobalt import.</text>
</comment>
<keyword evidence="9 10" id="KW-0170">Cobalt</keyword>
<evidence type="ECO:0000256" key="8">
    <source>
        <dbReference type="ARBA" id="ARBA00023136"/>
    </source>
</evidence>
<dbReference type="InterPro" id="IPR003705">
    <property type="entry name" value="CbiN"/>
</dbReference>
<evidence type="ECO:0000256" key="9">
    <source>
        <dbReference type="ARBA" id="ARBA00023285"/>
    </source>
</evidence>
<comment type="similarity">
    <text evidence="10">Belongs to the CbiN family.</text>
</comment>
<accession>A0ABU3WNF7</accession>
<feature type="transmembrane region" description="Helical" evidence="10">
    <location>
        <begin position="6"/>
        <end position="25"/>
    </location>
</feature>
<evidence type="ECO:0000313" key="12">
    <source>
        <dbReference type="Proteomes" id="UP001275440"/>
    </source>
</evidence>
<evidence type="ECO:0000256" key="6">
    <source>
        <dbReference type="ARBA" id="ARBA00022989"/>
    </source>
</evidence>
<sequence>MRKNTVVTVLLVAAIVAIVGVALLVDSRRSGDEERFVGTDSAATSRIEEDHPDYQPWFEPVFTPSSGEVESGLFAVQAALGGTILGYTIGALRSRRRTEAAAPTPPTAS</sequence>
<keyword evidence="6 10" id="KW-1133">Transmembrane helix</keyword>
<dbReference type="HAMAP" id="MF_00330">
    <property type="entry name" value="CbiN"/>
    <property type="match status" value="1"/>
</dbReference>
<dbReference type="Pfam" id="PF02553">
    <property type="entry name" value="CbiN"/>
    <property type="match status" value="1"/>
</dbReference>
<gene>
    <name evidence="10" type="primary">cbiN</name>
    <name evidence="11" type="ORF">F8M49_09210</name>
</gene>
<organism evidence="11 12">
    <name type="scientific">Rhodococcus zopfii</name>
    <dbReference type="NCBI Taxonomy" id="43772"/>
    <lineage>
        <taxon>Bacteria</taxon>
        <taxon>Bacillati</taxon>
        <taxon>Actinomycetota</taxon>
        <taxon>Actinomycetes</taxon>
        <taxon>Mycobacteriales</taxon>
        <taxon>Nocardiaceae</taxon>
        <taxon>Rhodococcus</taxon>
    </lineage>
</organism>
<proteinExistence type="inferred from homology"/>
<evidence type="ECO:0000256" key="1">
    <source>
        <dbReference type="ARBA" id="ARBA00022426"/>
    </source>
</evidence>
<reference evidence="11 12" key="1">
    <citation type="submission" date="2019-10" db="EMBL/GenBank/DDBJ databases">
        <title>Draft Genome Assembly of Rhodococcus zopfii DSM44189.</title>
        <authorList>
            <person name="Sutton J.M."/>
            <person name="Akob D.M."/>
            <person name="Bushman T.J."/>
        </authorList>
    </citation>
    <scope>NUCLEOTIDE SEQUENCE [LARGE SCALE GENOMIC DNA]</scope>
    <source>
        <strain evidence="11 12">DSM 44189</strain>
    </source>
</reference>
<evidence type="ECO:0000256" key="2">
    <source>
        <dbReference type="ARBA" id="ARBA00022448"/>
    </source>
</evidence>
<dbReference type="PANTHER" id="PTHR38662:SF1">
    <property type="entry name" value="COBALT TRANSPORT PROTEIN CBIN"/>
    <property type="match status" value="1"/>
</dbReference>
<dbReference type="EMBL" id="WBMO01000001">
    <property type="protein sequence ID" value="MDV2475529.1"/>
    <property type="molecule type" value="Genomic_DNA"/>
</dbReference>
<comment type="pathway">
    <text evidence="10">Cofactor biosynthesis; adenosylcobalamin biosynthesis.</text>
</comment>
<keyword evidence="8 10" id="KW-0472">Membrane</keyword>
<comment type="caution">
    <text evidence="10">Lacks conserved residue(s) required for the propagation of feature annotation.</text>
</comment>
<keyword evidence="4 10" id="KW-0169">Cobalamin biosynthesis</keyword>
<name>A0ABU3WNF7_9NOCA</name>
<evidence type="ECO:0000256" key="5">
    <source>
        <dbReference type="ARBA" id="ARBA00022692"/>
    </source>
</evidence>
<evidence type="ECO:0000256" key="7">
    <source>
        <dbReference type="ARBA" id="ARBA00023065"/>
    </source>
</evidence>
<comment type="subunit">
    <text evidence="10">Forms an energy-coupling factor (ECF) transporter complex composed of an ATP-binding protein (A component, CbiO), a transmembrane protein (T component, CbiQ) and 2 possible substrate-capture proteins (S components, CbiM and CbiN) of unknown stoichimetry.</text>
</comment>
<dbReference type="NCBIfam" id="NF002780">
    <property type="entry name" value="PRK02898.1"/>
    <property type="match status" value="1"/>
</dbReference>
<evidence type="ECO:0000256" key="3">
    <source>
        <dbReference type="ARBA" id="ARBA00022475"/>
    </source>
</evidence>
<keyword evidence="12" id="KW-1185">Reference proteome</keyword>
<dbReference type="PANTHER" id="PTHR38662">
    <property type="entry name" value="COBALT TRANSPORT PROTEIN CBIN"/>
    <property type="match status" value="1"/>
</dbReference>
<keyword evidence="1 10" id="KW-0171">Cobalt transport</keyword>
<evidence type="ECO:0000256" key="4">
    <source>
        <dbReference type="ARBA" id="ARBA00022573"/>
    </source>
</evidence>
<dbReference type="Proteomes" id="UP001275440">
    <property type="component" value="Unassembled WGS sequence"/>
</dbReference>
<comment type="subcellular location">
    <subcellularLocation>
        <location evidence="10">Cell membrane</location>
        <topology evidence="10">Multi-pass membrane protein</topology>
    </subcellularLocation>
</comment>